<accession>A0ABW4P1A2</accession>
<comment type="caution">
    <text evidence="1">The sequence shown here is derived from an EMBL/GenBank/DDBJ whole genome shotgun (WGS) entry which is preliminary data.</text>
</comment>
<dbReference type="EMBL" id="JBHUFB010000007">
    <property type="protein sequence ID" value="MFD1811692.1"/>
    <property type="molecule type" value="Genomic_DNA"/>
</dbReference>
<reference evidence="2" key="1">
    <citation type="journal article" date="2019" name="Int. J. Syst. Evol. Microbiol.">
        <title>The Global Catalogue of Microorganisms (GCM) 10K type strain sequencing project: providing services to taxonomists for standard genome sequencing and annotation.</title>
        <authorList>
            <consortium name="The Broad Institute Genomics Platform"/>
            <consortium name="The Broad Institute Genome Sequencing Center for Infectious Disease"/>
            <person name="Wu L."/>
            <person name="Ma J."/>
        </authorList>
    </citation>
    <scope>NUCLEOTIDE SEQUENCE [LARGE SCALE GENOMIC DNA]</scope>
    <source>
        <strain evidence="2">DT72</strain>
    </source>
</reference>
<name>A0ABW4P1A2_9NOCA</name>
<evidence type="ECO:0000313" key="2">
    <source>
        <dbReference type="Proteomes" id="UP001597286"/>
    </source>
</evidence>
<gene>
    <name evidence="1" type="ORF">ACFSJG_05655</name>
</gene>
<dbReference type="Proteomes" id="UP001597286">
    <property type="component" value="Unassembled WGS sequence"/>
</dbReference>
<dbReference type="RefSeq" id="WP_378484219.1">
    <property type="nucleotide sequence ID" value="NZ_JBHUFB010000007.1"/>
</dbReference>
<organism evidence="1 2">
    <name type="scientific">Rhodococcus gannanensis</name>
    <dbReference type="NCBI Taxonomy" id="1960308"/>
    <lineage>
        <taxon>Bacteria</taxon>
        <taxon>Bacillati</taxon>
        <taxon>Actinomycetota</taxon>
        <taxon>Actinomycetes</taxon>
        <taxon>Mycobacteriales</taxon>
        <taxon>Nocardiaceae</taxon>
        <taxon>Rhodococcus</taxon>
    </lineage>
</organism>
<protein>
    <submittedName>
        <fullName evidence="1">Uncharacterized protein</fullName>
    </submittedName>
</protein>
<sequence>MGGELKFEDATVRSVAAALVDSAGELALLADRVEVAVECGGEPLAEGIRRWARRTATDAALLFGTADRYREQDAAAAASIGRLAL</sequence>
<proteinExistence type="predicted"/>
<evidence type="ECO:0000313" key="1">
    <source>
        <dbReference type="EMBL" id="MFD1811692.1"/>
    </source>
</evidence>
<keyword evidence="2" id="KW-1185">Reference proteome</keyword>